<reference evidence="1 2" key="1">
    <citation type="submission" date="2016-10" db="EMBL/GenBank/DDBJ databases">
        <authorList>
            <person name="de Groot N.N."/>
        </authorList>
    </citation>
    <scope>NUCLEOTIDE SEQUENCE [LARGE SCALE GENOMIC DNA]</scope>
    <source>
        <strain evidence="1 2">DSM 19219</strain>
    </source>
</reference>
<name>A0A1H2RG35_9GAMM</name>
<evidence type="ECO:0000313" key="2">
    <source>
        <dbReference type="Proteomes" id="UP000198500"/>
    </source>
</evidence>
<proteinExistence type="predicted"/>
<evidence type="ECO:0000313" key="1">
    <source>
        <dbReference type="EMBL" id="SDW17784.1"/>
    </source>
</evidence>
<dbReference type="AlphaFoldDB" id="A0A1H2RG35"/>
<dbReference type="EMBL" id="FNNI01000001">
    <property type="protein sequence ID" value="SDW17784.1"/>
    <property type="molecule type" value="Genomic_DNA"/>
</dbReference>
<dbReference type="Proteomes" id="UP000198500">
    <property type="component" value="Unassembled WGS sequence"/>
</dbReference>
<keyword evidence="2" id="KW-1185">Reference proteome</keyword>
<gene>
    <name evidence="1" type="ORF">SAMN05443545_101300</name>
</gene>
<accession>A0A1H2RG35</accession>
<sequence>MPIPTKRVFWLLAAAVAQVSRVLRWIKRKLFD</sequence>
<protein>
    <submittedName>
        <fullName evidence="1">Uncharacterized protein</fullName>
    </submittedName>
</protein>
<organism evidence="1 2">
    <name type="scientific">Aidingimonas halophila</name>
    <dbReference type="NCBI Taxonomy" id="574349"/>
    <lineage>
        <taxon>Bacteria</taxon>
        <taxon>Pseudomonadati</taxon>
        <taxon>Pseudomonadota</taxon>
        <taxon>Gammaproteobacteria</taxon>
        <taxon>Oceanospirillales</taxon>
        <taxon>Halomonadaceae</taxon>
        <taxon>Aidingimonas</taxon>
    </lineage>
</organism>